<proteinExistence type="predicted"/>
<evidence type="ECO:0000313" key="1">
    <source>
        <dbReference type="EMBL" id="TDY61694.1"/>
    </source>
</evidence>
<accession>A0A4R8M8Y4</accession>
<protein>
    <recommendedName>
        <fullName evidence="3">CYTH domain-containing protein</fullName>
    </recommendedName>
</protein>
<dbReference type="AlphaFoldDB" id="A0A4R8M8Y4"/>
<dbReference type="EMBL" id="SORI01000005">
    <property type="protein sequence ID" value="TDY61694.1"/>
    <property type="molecule type" value="Genomic_DNA"/>
</dbReference>
<evidence type="ECO:0008006" key="3">
    <source>
        <dbReference type="Google" id="ProtNLM"/>
    </source>
</evidence>
<dbReference type="OrthoDB" id="1091244at2"/>
<sequence length="195" mass="22544">MAKPIVARWEWRTFGAGFDEPEERIRTYEQGNFKESGEVYVLSKNSDENVKVRDDLLDIKSLQEVNADGLEQWFPVLKAGFPISVEDLKKVFGYFKAPEPIFGRKEYTFDQFLNEIVRPNQNLRLVQVKKKRYIYVINGAVTEIAETEFDGVALRTICVEHEDPEVVMKTVRELGMEDLPNINYIQAMKKTVGMA</sequence>
<organism evidence="1 2">
    <name type="scientific">Aminivibrio pyruvatiphilus</name>
    <dbReference type="NCBI Taxonomy" id="1005740"/>
    <lineage>
        <taxon>Bacteria</taxon>
        <taxon>Thermotogati</taxon>
        <taxon>Synergistota</taxon>
        <taxon>Synergistia</taxon>
        <taxon>Synergistales</taxon>
        <taxon>Aminobacteriaceae</taxon>
        <taxon>Aminivibrio</taxon>
    </lineage>
</organism>
<keyword evidence="2" id="KW-1185">Reference proteome</keyword>
<reference evidence="1 2" key="1">
    <citation type="submission" date="2019-03" db="EMBL/GenBank/DDBJ databases">
        <title>Genomic Encyclopedia of Type Strains, Phase IV (KMG-IV): sequencing the most valuable type-strain genomes for metagenomic binning, comparative biology and taxonomic classification.</title>
        <authorList>
            <person name="Goeker M."/>
        </authorList>
    </citation>
    <scope>NUCLEOTIDE SEQUENCE [LARGE SCALE GENOMIC DNA]</scope>
    <source>
        <strain evidence="1 2">DSM 25964</strain>
    </source>
</reference>
<dbReference type="Proteomes" id="UP000295066">
    <property type="component" value="Unassembled WGS sequence"/>
</dbReference>
<gene>
    <name evidence="1" type="ORF">C8D99_105107</name>
</gene>
<evidence type="ECO:0000313" key="2">
    <source>
        <dbReference type="Proteomes" id="UP000295066"/>
    </source>
</evidence>
<name>A0A4R8M8Y4_9BACT</name>
<dbReference type="RefSeq" id="WP_133957140.1">
    <property type="nucleotide sequence ID" value="NZ_SORI01000005.1"/>
</dbReference>
<comment type="caution">
    <text evidence="1">The sequence shown here is derived from an EMBL/GenBank/DDBJ whole genome shotgun (WGS) entry which is preliminary data.</text>
</comment>